<evidence type="ECO:0000313" key="1">
    <source>
        <dbReference type="EMBL" id="DAD48000.1"/>
    </source>
</evidence>
<dbReference type="AlphaFoldDB" id="A0A822ZTW7"/>
<gene>
    <name evidence="1" type="ORF">HUJ06_017937</name>
</gene>
<protein>
    <submittedName>
        <fullName evidence="1">Uncharacterized protein</fullName>
    </submittedName>
</protein>
<keyword evidence="2" id="KW-1185">Reference proteome</keyword>
<name>A0A822ZTW7_NELNU</name>
<organism evidence="1 2">
    <name type="scientific">Nelumbo nucifera</name>
    <name type="common">Sacred lotus</name>
    <dbReference type="NCBI Taxonomy" id="4432"/>
    <lineage>
        <taxon>Eukaryota</taxon>
        <taxon>Viridiplantae</taxon>
        <taxon>Streptophyta</taxon>
        <taxon>Embryophyta</taxon>
        <taxon>Tracheophyta</taxon>
        <taxon>Spermatophyta</taxon>
        <taxon>Magnoliopsida</taxon>
        <taxon>Proteales</taxon>
        <taxon>Nelumbonaceae</taxon>
        <taxon>Nelumbo</taxon>
    </lineage>
</organism>
<dbReference type="Proteomes" id="UP000607653">
    <property type="component" value="Unassembled WGS sequence"/>
</dbReference>
<accession>A0A822ZTW7</accession>
<evidence type="ECO:0000313" key="2">
    <source>
        <dbReference type="Proteomes" id="UP000607653"/>
    </source>
</evidence>
<comment type="caution">
    <text evidence="1">The sequence shown here is derived from an EMBL/GenBank/DDBJ whole genome shotgun (WGS) entry which is preliminary data.</text>
</comment>
<sequence length="151" mass="16797">MNHVKINFDAYVRRTGLVSIAWVARDCFGAILPFNFHSIGFNNIVVAEAWVALERLFKACWSYCLKISLSKETLPSPSHASIQSASIHSPCLASLKTFKRYVEAVGRGSGSGSGSLMSIERQTLWRIFLENLGHSCSPDSTSTQDERNREN</sequence>
<proteinExistence type="predicted"/>
<dbReference type="EMBL" id="DUZY01000008">
    <property type="protein sequence ID" value="DAD48000.1"/>
    <property type="molecule type" value="Genomic_DNA"/>
</dbReference>
<reference evidence="1 2" key="1">
    <citation type="journal article" date="2020" name="Mol. Biol. Evol.">
        <title>Distinct Expression and Methylation Patterns for Genes with Different Fates following a Single Whole-Genome Duplication in Flowering Plants.</title>
        <authorList>
            <person name="Shi T."/>
            <person name="Rahmani R.S."/>
            <person name="Gugger P.F."/>
            <person name="Wang M."/>
            <person name="Li H."/>
            <person name="Zhang Y."/>
            <person name="Li Z."/>
            <person name="Wang Q."/>
            <person name="Van de Peer Y."/>
            <person name="Marchal K."/>
            <person name="Chen J."/>
        </authorList>
    </citation>
    <scope>NUCLEOTIDE SEQUENCE [LARGE SCALE GENOMIC DNA]</scope>
    <source>
        <tissue evidence="1">Leaf</tissue>
    </source>
</reference>